<proteinExistence type="predicted"/>
<evidence type="ECO:0000313" key="1">
    <source>
        <dbReference type="EnsemblMetazoa" id="Aqu2.1.43165_001"/>
    </source>
</evidence>
<reference evidence="1" key="1">
    <citation type="submission" date="2017-05" db="UniProtKB">
        <authorList>
            <consortium name="EnsemblMetazoa"/>
        </authorList>
    </citation>
    <scope>IDENTIFICATION</scope>
</reference>
<protein>
    <submittedName>
        <fullName evidence="1">Uncharacterized protein</fullName>
    </submittedName>
</protein>
<dbReference type="AlphaFoldDB" id="A0A1X7VTJ5"/>
<dbReference type="InParanoid" id="A0A1X7VTJ5"/>
<accession>A0A1X7VTJ5</accession>
<name>A0A1X7VTJ5_AMPQE</name>
<dbReference type="EnsemblMetazoa" id="Aqu2.1.43165_001">
    <property type="protein sequence ID" value="Aqu2.1.43165_001"/>
    <property type="gene ID" value="Aqu2.1.43165"/>
</dbReference>
<organism evidence="1">
    <name type="scientific">Amphimedon queenslandica</name>
    <name type="common">Sponge</name>
    <dbReference type="NCBI Taxonomy" id="400682"/>
    <lineage>
        <taxon>Eukaryota</taxon>
        <taxon>Metazoa</taxon>
        <taxon>Porifera</taxon>
        <taxon>Demospongiae</taxon>
        <taxon>Heteroscleromorpha</taxon>
        <taxon>Haplosclerida</taxon>
        <taxon>Niphatidae</taxon>
        <taxon>Amphimedon</taxon>
    </lineage>
</organism>
<sequence>MEHSPGISNIKEQSISAVEGVNVSCSSPSVSVKRCSSLLITLALKSSEQSDFDCVLDEEKTKGAQKEVHEMLPPPSTNKTWVQKAVAIISKFSGMNVVN</sequence>